<comment type="caution">
    <text evidence="2">The sequence shown here is derived from an EMBL/GenBank/DDBJ whole genome shotgun (WGS) entry which is preliminary data.</text>
</comment>
<feature type="domain" description="M23ase beta-sheet core" evidence="1">
    <location>
        <begin position="70"/>
        <end position="150"/>
    </location>
</feature>
<proteinExistence type="predicted"/>
<dbReference type="Gene3D" id="2.70.70.10">
    <property type="entry name" value="Glucose Permease (Domain IIA)"/>
    <property type="match status" value="1"/>
</dbReference>
<keyword evidence="3" id="KW-1185">Reference proteome</keyword>
<evidence type="ECO:0000313" key="2">
    <source>
        <dbReference type="EMBL" id="MFD2918277.1"/>
    </source>
</evidence>
<organism evidence="2 3">
    <name type="scientific">Terrimonas rubra</name>
    <dbReference type="NCBI Taxonomy" id="1035890"/>
    <lineage>
        <taxon>Bacteria</taxon>
        <taxon>Pseudomonadati</taxon>
        <taxon>Bacteroidota</taxon>
        <taxon>Chitinophagia</taxon>
        <taxon>Chitinophagales</taxon>
        <taxon>Chitinophagaceae</taxon>
        <taxon>Terrimonas</taxon>
    </lineage>
</organism>
<gene>
    <name evidence="2" type="ORF">ACFS6H_01070</name>
</gene>
<dbReference type="EC" id="3.4.24.-" evidence="2"/>
<dbReference type="InterPro" id="IPR016047">
    <property type="entry name" value="M23ase_b-sheet_dom"/>
</dbReference>
<evidence type="ECO:0000313" key="3">
    <source>
        <dbReference type="Proteomes" id="UP001597511"/>
    </source>
</evidence>
<name>A0ABW5ZZ82_9BACT</name>
<dbReference type="Proteomes" id="UP001597511">
    <property type="component" value="Unassembled WGS sequence"/>
</dbReference>
<dbReference type="RefSeq" id="WP_386094115.1">
    <property type="nucleotide sequence ID" value="NZ_JBHUOZ010000001.1"/>
</dbReference>
<dbReference type="SUPFAM" id="SSF51261">
    <property type="entry name" value="Duplicated hybrid motif"/>
    <property type="match status" value="1"/>
</dbReference>
<protein>
    <submittedName>
        <fullName evidence="2">M23 family metallopeptidase</fullName>
        <ecNumber evidence="2">3.4.24.-</ecNumber>
    </submittedName>
</protein>
<reference evidence="3" key="1">
    <citation type="journal article" date="2019" name="Int. J. Syst. Evol. Microbiol.">
        <title>The Global Catalogue of Microorganisms (GCM) 10K type strain sequencing project: providing services to taxonomists for standard genome sequencing and annotation.</title>
        <authorList>
            <consortium name="The Broad Institute Genomics Platform"/>
            <consortium name="The Broad Institute Genome Sequencing Center for Infectious Disease"/>
            <person name="Wu L."/>
            <person name="Ma J."/>
        </authorList>
    </citation>
    <scope>NUCLEOTIDE SEQUENCE [LARGE SCALE GENOMIC DNA]</scope>
    <source>
        <strain evidence="3">KCTC 23299</strain>
    </source>
</reference>
<sequence>MMKRKRLRSVLKWLGLLFLLCIAGIVIVLYVPTAVTKNTDSYIYDLPFEKGTSHKVVQGYGGLFSHKNTAAIDFEMPVGTPVLAAREGVVYAYKDSYDEGGPFSKYKGKANFIMIQHSDGSYGCYWHLKKHGVITKTGKVKKESRLAGAGPPALFSGRTCIFQ</sequence>
<evidence type="ECO:0000259" key="1">
    <source>
        <dbReference type="Pfam" id="PF01551"/>
    </source>
</evidence>
<dbReference type="Pfam" id="PF01551">
    <property type="entry name" value="Peptidase_M23"/>
    <property type="match status" value="1"/>
</dbReference>
<keyword evidence="2" id="KW-0378">Hydrolase</keyword>
<dbReference type="InterPro" id="IPR011055">
    <property type="entry name" value="Dup_hybrid_motif"/>
</dbReference>
<dbReference type="GO" id="GO:0016787">
    <property type="term" value="F:hydrolase activity"/>
    <property type="evidence" value="ECO:0007669"/>
    <property type="project" value="UniProtKB-KW"/>
</dbReference>
<dbReference type="CDD" id="cd12797">
    <property type="entry name" value="M23_peptidase"/>
    <property type="match status" value="1"/>
</dbReference>
<accession>A0ABW5ZZ82</accession>
<dbReference type="EMBL" id="JBHUOZ010000001">
    <property type="protein sequence ID" value="MFD2918277.1"/>
    <property type="molecule type" value="Genomic_DNA"/>
</dbReference>